<feature type="transmembrane region" description="Helical" evidence="3">
    <location>
        <begin position="94"/>
        <end position="122"/>
    </location>
</feature>
<keyword evidence="3" id="KW-0812">Transmembrane</keyword>
<dbReference type="PRINTS" id="PR00864">
    <property type="entry name" value="PREPILNPTASE"/>
</dbReference>
<feature type="transmembrane region" description="Helical" evidence="3">
    <location>
        <begin position="6"/>
        <end position="25"/>
    </location>
</feature>
<feature type="domain" description="Prepilin type IV endopeptidase peptidase" evidence="4">
    <location>
        <begin position="14"/>
        <end position="121"/>
    </location>
</feature>
<protein>
    <submittedName>
        <fullName evidence="5">Peptidase A24A prepilin type IV</fullName>
    </submittedName>
</protein>
<keyword evidence="3" id="KW-0472">Membrane</keyword>
<evidence type="ECO:0000259" key="4">
    <source>
        <dbReference type="Pfam" id="PF01478"/>
    </source>
</evidence>
<evidence type="ECO:0000256" key="1">
    <source>
        <dbReference type="ARBA" id="ARBA00005801"/>
    </source>
</evidence>
<evidence type="ECO:0000256" key="3">
    <source>
        <dbReference type="SAM" id="Phobius"/>
    </source>
</evidence>
<organism evidence="5 6">
    <name type="scientific">Mesorhizobium plurifarium</name>
    <dbReference type="NCBI Taxonomy" id="69974"/>
    <lineage>
        <taxon>Bacteria</taxon>
        <taxon>Pseudomonadati</taxon>
        <taxon>Pseudomonadota</taxon>
        <taxon>Alphaproteobacteria</taxon>
        <taxon>Hyphomicrobiales</taxon>
        <taxon>Phyllobacteriaceae</taxon>
        <taxon>Mesorhizobium</taxon>
    </lineage>
</organism>
<evidence type="ECO:0000313" key="5">
    <source>
        <dbReference type="EMBL" id="CDX21271.1"/>
    </source>
</evidence>
<comment type="similarity">
    <text evidence="1 2">Belongs to the peptidase A24 family.</text>
</comment>
<name>A0A090DW95_MESPL</name>
<dbReference type="PANTHER" id="PTHR30487">
    <property type="entry name" value="TYPE 4 PREPILIN-LIKE PROTEINS LEADER PEPTIDE-PROCESSING ENZYME"/>
    <property type="match status" value="1"/>
</dbReference>
<keyword evidence="3" id="KW-1133">Transmembrane helix</keyword>
<dbReference type="Pfam" id="PF01478">
    <property type="entry name" value="Peptidase_A24"/>
    <property type="match status" value="1"/>
</dbReference>
<feature type="transmembrane region" description="Helical" evidence="3">
    <location>
        <begin position="56"/>
        <end position="73"/>
    </location>
</feature>
<accession>A0A090DW95</accession>
<dbReference type="Gene3D" id="1.20.120.1220">
    <property type="match status" value="1"/>
</dbReference>
<dbReference type="Proteomes" id="UP000045285">
    <property type="component" value="Unassembled WGS sequence"/>
</dbReference>
<dbReference type="GO" id="GO:0006465">
    <property type="term" value="P:signal peptide processing"/>
    <property type="evidence" value="ECO:0007669"/>
    <property type="project" value="TreeGrafter"/>
</dbReference>
<evidence type="ECO:0000313" key="6">
    <source>
        <dbReference type="Proteomes" id="UP000045285"/>
    </source>
</evidence>
<feature type="transmembrane region" description="Helical" evidence="3">
    <location>
        <begin position="142"/>
        <end position="162"/>
    </location>
</feature>
<dbReference type="PANTHER" id="PTHR30487:SF0">
    <property type="entry name" value="PREPILIN LEADER PEPTIDASE_N-METHYLTRANSFERASE-RELATED"/>
    <property type="match status" value="1"/>
</dbReference>
<reference evidence="6" key="1">
    <citation type="submission" date="2014-08" db="EMBL/GenBank/DDBJ databases">
        <authorList>
            <person name="Moulin L."/>
        </authorList>
    </citation>
    <scope>NUCLEOTIDE SEQUENCE [LARGE SCALE GENOMIC DNA]</scope>
</reference>
<proteinExistence type="inferred from homology"/>
<dbReference type="InterPro" id="IPR014032">
    <property type="entry name" value="Peptidase_A24A_bac"/>
</dbReference>
<dbReference type="EMBL" id="CCMZ01000029">
    <property type="protein sequence ID" value="CDX21271.1"/>
    <property type="molecule type" value="Genomic_DNA"/>
</dbReference>
<keyword evidence="6" id="KW-1185">Reference proteome</keyword>
<dbReference type="InterPro" id="IPR000045">
    <property type="entry name" value="Prepilin_IV_endopep_pep"/>
</dbReference>
<dbReference type="AlphaFoldDB" id="A0A090DW95"/>
<dbReference type="GO" id="GO:0005886">
    <property type="term" value="C:plasma membrane"/>
    <property type="evidence" value="ECO:0007669"/>
    <property type="project" value="TreeGrafter"/>
</dbReference>
<dbReference type="InterPro" id="IPR050882">
    <property type="entry name" value="Prepilin_peptidase/N-MTase"/>
</dbReference>
<dbReference type="GO" id="GO:0004190">
    <property type="term" value="F:aspartic-type endopeptidase activity"/>
    <property type="evidence" value="ECO:0007669"/>
    <property type="project" value="InterPro"/>
</dbReference>
<gene>
    <name evidence="5" type="ORF">MPL3356_350027</name>
</gene>
<sequence>MQTDVAILIVGDLALAAILVAIAAVDFRRQVIPDPLNMALAASGLGFQLIIQRENAPMQLLVAALTLAVFWALRRGHFLLTGRIGLGLGDVKMLGAAALWINPLLLPALLFIASAAALLFVGGQVVATGPAAARMRVPFGPFIALGLACSWLLEQFVGLNLGMP</sequence>
<evidence type="ECO:0000256" key="2">
    <source>
        <dbReference type="RuleBase" id="RU003793"/>
    </source>
</evidence>